<feature type="domain" description="DUF3152" evidence="1">
    <location>
        <begin position="22"/>
        <end position="144"/>
    </location>
</feature>
<evidence type="ECO:0000259" key="1">
    <source>
        <dbReference type="Pfam" id="PF11350"/>
    </source>
</evidence>
<reference evidence="2" key="1">
    <citation type="journal article" date="2020" name="Nature">
        <title>Giant virus diversity and host interactions through global metagenomics.</title>
        <authorList>
            <person name="Schulz F."/>
            <person name="Roux S."/>
            <person name="Paez-Espino D."/>
            <person name="Jungbluth S."/>
            <person name="Walsh D.A."/>
            <person name="Denef V.J."/>
            <person name="McMahon K.D."/>
            <person name="Konstantinidis K.T."/>
            <person name="Eloe-Fadrosh E.A."/>
            <person name="Kyrpides N.C."/>
            <person name="Woyke T."/>
        </authorList>
    </citation>
    <scope>NUCLEOTIDE SEQUENCE</scope>
    <source>
        <strain evidence="2">GVMAG-M-3300023179-99</strain>
    </source>
</reference>
<dbReference type="EMBL" id="MN739946">
    <property type="protein sequence ID" value="QHT79124.1"/>
    <property type="molecule type" value="Genomic_DNA"/>
</dbReference>
<dbReference type="SUPFAM" id="SSF55486">
    <property type="entry name" value="Metalloproteases ('zincins'), catalytic domain"/>
    <property type="match status" value="1"/>
</dbReference>
<dbReference type="Pfam" id="PF11350">
    <property type="entry name" value="DUF3152"/>
    <property type="match status" value="1"/>
</dbReference>
<sequence>MRITYRSSIDDDVKKKWKIFNAGERQFDFYLMSYLNSPDGWSQKGYTFEPDTHGHVQITLSSTKTIKKVCGVPGLSCAELGGRRMYLNAERWFRGAPKSELKLEDYRQYMVSHEMGHILGHDHKKCPCHGCRAPIMMQQTLGLQGCSPNTNVNYK</sequence>
<name>A0A6C0HFA7_9ZZZZ</name>
<proteinExistence type="predicted"/>
<protein>
    <recommendedName>
        <fullName evidence="1">DUF3152 domain-containing protein</fullName>
    </recommendedName>
</protein>
<dbReference type="AlphaFoldDB" id="A0A6C0HFA7"/>
<evidence type="ECO:0000313" key="2">
    <source>
        <dbReference type="EMBL" id="QHT79124.1"/>
    </source>
</evidence>
<dbReference type="InterPro" id="IPR022603">
    <property type="entry name" value="DUF3152"/>
</dbReference>
<organism evidence="2">
    <name type="scientific">viral metagenome</name>
    <dbReference type="NCBI Taxonomy" id="1070528"/>
    <lineage>
        <taxon>unclassified sequences</taxon>
        <taxon>metagenomes</taxon>
        <taxon>organismal metagenomes</taxon>
    </lineage>
</organism>
<accession>A0A6C0HFA7</accession>